<name>A0AC59YIG0_RANTA</name>
<organism evidence="1 2">
    <name type="scientific">Rangifer tarandus platyrhynchus</name>
    <name type="common">Svalbard reindeer</name>
    <dbReference type="NCBI Taxonomy" id="3082113"/>
    <lineage>
        <taxon>Eukaryota</taxon>
        <taxon>Metazoa</taxon>
        <taxon>Chordata</taxon>
        <taxon>Craniata</taxon>
        <taxon>Vertebrata</taxon>
        <taxon>Euteleostomi</taxon>
        <taxon>Mammalia</taxon>
        <taxon>Eutheria</taxon>
        <taxon>Laurasiatheria</taxon>
        <taxon>Artiodactyla</taxon>
        <taxon>Ruminantia</taxon>
        <taxon>Pecora</taxon>
        <taxon>Cervidae</taxon>
        <taxon>Odocoileinae</taxon>
        <taxon>Rangifer</taxon>
    </lineage>
</organism>
<sequence>MKVSGKIPALPGTYPANPDRPPPPPRPQDPGSVAGEAPATAGCGDTYLLPGLGIRSALQRRWPRLALPGLPSPPPRPLAAPRLPPLLRPPRSGARARGHAPAAGPGPRLRPRLLFRRARPGGCGAAARLSRKRQPRPAQRAAGTGQGAGAGDAARAWARTERADHEEPCGPSHRSFCLNGGLCYVIPTIPSPFCRCIENYTGARCEEVFLPSSSIQTKSDLFAAFVALTVLLGTLILGALYFLCRKGHLQRASSVQYDINLVETSSTSVHHSHGEH</sequence>
<proteinExistence type="predicted"/>
<reference evidence="1" key="2">
    <citation type="submission" date="2025-03" db="EMBL/GenBank/DDBJ databases">
        <authorList>
            <consortium name="ELIXIR-Norway"/>
            <consortium name="Elixir Norway"/>
        </authorList>
    </citation>
    <scope>NUCLEOTIDE SEQUENCE</scope>
</reference>
<dbReference type="Proteomes" id="UP001162501">
    <property type="component" value="Chromosome 16"/>
</dbReference>
<protein>
    <submittedName>
        <fullName evidence="1">Uncharacterized protein</fullName>
    </submittedName>
</protein>
<evidence type="ECO:0000313" key="2">
    <source>
        <dbReference type="Proteomes" id="UP001162501"/>
    </source>
</evidence>
<accession>A0AC59YIG0</accession>
<reference evidence="1" key="1">
    <citation type="submission" date="2023-05" db="EMBL/GenBank/DDBJ databases">
        <authorList>
            <consortium name="ELIXIR-Norway"/>
        </authorList>
    </citation>
    <scope>NUCLEOTIDE SEQUENCE</scope>
</reference>
<gene>
    <name evidence="1" type="ORF">MRATA1EN22A_LOCUS6643</name>
</gene>
<dbReference type="EMBL" id="OX596100">
    <property type="protein sequence ID" value="CAM9730220.1"/>
    <property type="molecule type" value="Genomic_DNA"/>
</dbReference>
<evidence type="ECO:0000313" key="1">
    <source>
        <dbReference type="EMBL" id="CAM9730220.1"/>
    </source>
</evidence>